<proteinExistence type="predicted"/>
<sequence>MPCCCPCCHYWHHHHHWDWPQPHPYPPPSYPRRYPPAPEEEGIRRLEEERDQLAQRLQRLEKELEELRRGTRLA</sequence>
<protein>
    <submittedName>
        <fullName evidence="2">Uncharacterized protein</fullName>
    </submittedName>
</protein>
<dbReference type="Proteomes" id="UP000294325">
    <property type="component" value="Chromosome"/>
</dbReference>
<evidence type="ECO:0000313" key="2">
    <source>
        <dbReference type="EMBL" id="QBQ55112.1"/>
    </source>
</evidence>
<feature type="coiled-coil region" evidence="1">
    <location>
        <begin position="43"/>
        <end position="70"/>
    </location>
</feature>
<reference evidence="2 3" key="1">
    <citation type="submission" date="2019-03" db="EMBL/GenBank/DDBJ databases">
        <title>The genome sequence of Nitrosococcus wardiae strain D1FHST reveals the archetypal metabolic capacity of ammonia-oxidizing Gammaproteobacteria.</title>
        <authorList>
            <person name="Wang L."/>
            <person name="Lim C.K."/>
            <person name="Hanson T.E."/>
            <person name="Dang H."/>
            <person name="Klotz M.G."/>
        </authorList>
    </citation>
    <scope>NUCLEOTIDE SEQUENCE [LARGE SCALE GENOMIC DNA]</scope>
    <source>
        <strain evidence="2 3">D1FHS</strain>
    </source>
</reference>
<dbReference type="EMBL" id="CP038033">
    <property type="protein sequence ID" value="QBQ55112.1"/>
    <property type="molecule type" value="Genomic_DNA"/>
</dbReference>
<dbReference type="RefSeq" id="WP_134358380.1">
    <property type="nucleotide sequence ID" value="NZ_CP038033.1"/>
</dbReference>
<dbReference type="AlphaFoldDB" id="A0A4P7C2J7"/>
<accession>A0A4P7C2J7</accession>
<dbReference type="KEGG" id="nwr:E3U44_11780"/>
<evidence type="ECO:0000313" key="3">
    <source>
        <dbReference type="Proteomes" id="UP000294325"/>
    </source>
</evidence>
<keyword evidence="1" id="KW-0175">Coiled coil</keyword>
<name>A0A4P7C2J7_9GAMM</name>
<gene>
    <name evidence="2" type="ORF">E3U44_11780</name>
</gene>
<evidence type="ECO:0000256" key="1">
    <source>
        <dbReference type="SAM" id="Coils"/>
    </source>
</evidence>
<keyword evidence="3" id="KW-1185">Reference proteome</keyword>
<organism evidence="2 3">
    <name type="scientific">Nitrosococcus wardiae</name>
    <dbReference type="NCBI Taxonomy" id="1814290"/>
    <lineage>
        <taxon>Bacteria</taxon>
        <taxon>Pseudomonadati</taxon>
        <taxon>Pseudomonadota</taxon>
        <taxon>Gammaproteobacteria</taxon>
        <taxon>Chromatiales</taxon>
        <taxon>Chromatiaceae</taxon>
        <taxon>Nitrosococcus</taxon>
    </lineage>
</organism>